<reference evidence="2" key="1">
    <citation type="journal article" date="2020" name="Stud. Mycol.">
        <title>101 Dothideomycetes genomes: a test case for predicting lifestyles and emergence of pathogens.</title>
        <authorList>
            <person name="Haridas S."/>
            <person name="Albert R."/>
            <person name="Binder M."/>
            <person name="Bloem J."/>
            <person name="Labutti K."/>
            <person name="Salamov A."/>
            <person name="Andreopoulos B."/>
            <person name="Baker S."/>
            <person name="Barry K."/>
            <person name="Bills G."/>
            <person name="Bluhm B."/>
            <person name="Cannon C."/>
            <person name="Castanera R."/>
            <person name="Culley D."/>
            <person name="Daum C."/>
            <person name="Ezra D."/>
            <person name="Gonzalez J."/>
            <person name="Henrissat B."/>
            <person name="Kuo A."/>
            <person name="Liang C."/>
            <person name="Lipzen A."/>
            <person name="Lutzoni F."/>
            <person name="Magnuson J."/>
            <person name="Mondo S."/>
            <person name="Nolan M."/>
            <person name="Ohm R."/>
            <person name="Pangilinan J."/>
            <person name="Park H.-J."/>
            <person name="Ramirez L."/>
            <person name="Alfaro M."/>
            <person name="Sun H."/>
            <person name="Tritt A."/>
            <person name="Yoshinaga Y."/>
            <person name="Zwiers L.-H."/>
            <person name="Turgeon B."/>
            <person name="Goodwin S."/>
            <person name="Spatafora J."/>
            <person name="Crous P."/>
            <person name="Grigoriev I."/>
        </authorList>
    </citation>
    <scope>NUCLEOTIDE SEQUENCE</scope>
    <source>
        <strain evidence="2">CBS 125425</strain>
    </source>
</reference>
<feature type="transmembrane region" description="Helical" evidence="1">
    <location>
        <begin position="119"/>
        <end position="141"/>
    </location>
</feature>
<feature type="transmembrane region" description="Helical" evidence="1">
    <location>
        <begin position="224"/>
        <end position="242"/>
    </location>
</feature>
<dbReference type="EMBL" id="ML996204">
    <property type="protein sequence ID" value="KAF2731005.1"/>
    <property type="molecule type" value="Genomic_DNA"/>
</dbReference>
<dbReference type="Proteomes" id="UP000799444">
    <property type="component" value="Unassembled WGS sequence"/>
</dbReference>
<organism evidence="2 3">
    <name type="scientific">Polyplosphaeria fusca</name>
    <dbReference type="NCBI Taxonomy" id="682080"/>
    <lineage>
        <taxon>Eukaryota</taxon>
        <taxon>Fungi</taxon>
        <taxon>Dikarya</taxon>
        <taxon>Ascomycota</taxon>
        <taxon>Pezizomycotina</taxon>
        <taxon>Dothideomycetes</taxon>
        <taxon>Pleosporomycetidae</taxon>
        <taxon>Pleosporales</taxon>
        <taxon>Tetraplosphaeriaceae</taxon>
        <taxon>Polyplosphaeria</taxon>
    </lineage>
</organism>
<feature type="transmembrane region" description="Helical" evidence="1">
    <location>
        <begin position="53"/>
        <end position="75"/>
    </location>
</feature>
<dbReference type="AlphaFoldDB" id="A0A9P4QSV3"/>
<sequence>MTHTPLDELRAHMQCFALPYGGIGFVIHILAYVSIFCIICHQSPWNMRPIKRISLNCCLGILGLGGGLAMGIYSAVQCRGYWPLVVVSIWKGLFALIINVGSMRQNWAYSDGNEFASNWVNLFLVAGSGVVVFGLVGMGATVQQGFEETSMKIVASCSIVAFVALLIAIRITLGRESPGDLATECLEWFAGVLGAICIISYIACDWILGIAANNLSGAPAGRDIEFILVYCFYSISTLISLGNA</sequence>
<accession>A0A9P4QSV3</accession>
<proteinExistence type="predicted"/>
<feature type="transmembrane region" description="Helical" evidence="1">
    <location>
        <begin position="20"/>
        <end position="41"/>
    </location>
</feature>
<name>A0A9P4QSV3_9PLEO</name>
<evidence type="ECO:0000256" key="1">
    <source>
        <dbReference type="SAM" id="Phobius"/>
    </source>
</evidence>
<keyword evidence="3" id="KW-1185">Reference proteome</keyword>
<feature type="transmembrane region" description="Helical" evidence="1">
    <location>
        <begin position="153"/>
        <end position="173"/>
    </location>
</feature>
<feature type="transmembrane region" description="Helical" evidence="1">
    <location>
        <begin position="81"/>
        <end position="98"/>
    </location>
</feature>
<protein>
    <submittedName>
        <fullName evidence="2">Uncharacterized protein</fullName>
    </submittedName>
</protein>
<keyword evidence="1" id="KW-0472">Membrane</keyword>
<gene>
    <name evidence="2" type="ORF">EJ04DRAFT_567191</name>
</gene>
<keyword evidence="1" id="KW-0812">Transmembrane</keyword>
<feature type="transmembrane region" description="Helical" evidence="1">
    <location>
        <begin position="185"/>
        <end position="212"/>
    </location>
</feature>
<evidence type="ECO:0000313" key="3">
    <source>
        <dbReference type="Proteomes" id="UP000799444"/>
    </source>
</evidence>
<keyword evidence="1" id="KW-1133">Transmembrane helix</keyword>
<evidence type="ECO:0000313" key="2">
    <source>
        <dbReference type="EMBL" id="KAF2731005.1"/>
    </source>
</evidence>
<comment type="caution">
    <text evidence="2">The sequence shown here is derived from an EMBL/GenBank/DDBJ whole genome shotgun (WGS) entry which is preliminary data.</text>
</comment>
<dbReference type="OrthoDB" id="2396694at2759"/>